<dbReference type="InterPro" id="IPR054105">
    <property type="entry name" value="WHD_NrtR"/>
</dbReference>
<dbReference type="OrthoDB" id="9786141at2"/>
<dbReference type="RefSeq" id="WP_028702273.1">
    <property type="nucleotide sequence ID" value="NZ_CP025571.1"/>
</dbReference>
<proteinExistence type="predicted"/>
<dbReference type="Proteomes" id="UP000277858">
    <property type="component" value="Chromosome"/>
</dbReference>
<evidence type="ECO:0000313" key="4">
    <source>
        <dbReference type="Proteomes" id="UP000277858"/>
    </source>
</evidence>
<keyword evidence="3" id="KW-0548">Nucleotidyltransferase</keyword>
<reference evidence="3 4" key="1">
    <citation type="submission" date="2018-12" db="EMBL/GenBank/DDBJ databases">
        <authorList>
            <consortium name="Pathogen Informatics"/>
        </authorList>
    </citation>
    <scope>NUCLEOTIDE SEQUENCE [LARGE SCALE GENOMIC DNA]</scope>
    <source>
        <strain evidence="3 4">NCTC13652</strain>
    </source>
</reference>
<dbReference type="Pfam" id="PF21906">
    <property type="entry name" value="WHD_NrtR"/>
    <property type="match status" value="1"/>
</dbReference>
<dbReference type="Pfam" id="PF00293">
    <property type="entry name" value="NUDIX"/>
    <property type="match status" value="1"/>
</dbReference>
<feature type="domain" description="Nudix hydrolase" evidence="1">
    <location>
        <begin position="31"/>
        <end position="132"/>
    </location>
</feature>
<dbReference type="GeneID" id="82885221"/>
<dbReference type="InterPro" id="IPR036388">
    <property type="entry name" value="WH-like_DNA-bd_sf"/>
</dbReference>
<keyword evidence="4" id="KW-1185">Reference proteome</keyword>
<dbReference type="Gene3D" id="1.10.10.10">
    <property type="entry name" value="Winged helix-like DNA-binding domain superfamily/Winged helix DNA-binding domain"/>
    <property type="match status" value="1"/>
</dbReference>
<dbReference type="PANTHER" id="PTHR43736:SF4">
    <property type="entry name" value="SLR1690 PROTEIN"/>
    <property type="match status" value="1"/>
</dbReference>
<dbReference type="EMBL" id="LR134473">
    <property type="protein sequence ID" value="VEI04296.1"/>
    <property type="molecule type" value="Genomic_DNA"/>
</dbReference>
<dbReference type="GO" id="GO:0016779">
    <property type="term" value="F:nucleotidyltransferase activity"/>
    <property type="evidence" value="ECO:0007669"/>
    <property type="project" value="UniProtKB-KW"/>
</dbReference>
<feature type="domain" description="NrtR DNA-binding winged helix" evidence="2">
    <location>
        <begin position="172"/>
        <end position="220"/>
    </location>
</feature>
<dbReference type="SUPFAM" id="SSF46785">
    <property type="entry name" value="Winged helix' DNA-binding domain"/>
    <property type="match status" value="1"/>
</dbReference>
<protein>
    <submittedName>
        <fullName evidence="3">Bifunctional nicotinamide mononucleotide adenylyltransferase/ADP-ribose pyrophosphatase</fullName>
    </submittedName>
</protein>
<dbReference type="InterPro" id="IPR015797">
    <property type="entry name" value="NUDIX_hydrolase-like_dom_sf"/>
</dbReference>
<dbReference type="PANTHER" id="PTHR43736">
    <property type="entry name" value="ADP-RIBOSE PYROPHOSPHATASE"/>
    <property type="match status" value="1"/>
</dbReference>
<dbReference type="InterPro" id="IPR000086">
    <property type="entry name" value="NUDIX_hydrolase_dom"/>
</dbReference>
<gene>
    <name evidence="3" type="ORF">NCTC13652_02523</name>
</gene>
<dbReference type="InterPro" id="IPR036390">
    <property type="entry name" value="WH_DNA-bd_sf"/>
</dbReference>
<evidence type="ECO:0000313" key="3">
    <source>
        <dbReference type="EMBL" id="VEI04296.1"/>
    </source>
</evidence>
<name>A0A3Q9UQ59_9ACTN</name>
<dbReference type="SUPFAM" id="SSF55811">
    <property type="entry name" value="Nudix"/>
    <property type="match status" value="1"/>
</dbReference>
<dbReference type="Gene3D" id="3.90.79.10">
    <property type="entry name" value="Nucleoside Triphosphate Pyrophosphohydrolase"/>
    <property type="match status" value="1"/>
</dbReference>
<evidence type="ECO:0000259" key="2">
    <source>
        <dbReference type="Pfam" id="PF21906"/>
    </source>
</evidence>
<dbReference type="AlphaFoldDB" id="A0A3Q9UQ59"/>
<accession>A0A3Q9UQ59</accession>
<dbReference type="STRING" id="1122997.GCA_000425285_00443"/>
<sequence length="224" mass="24961">MKKPQDRDRQGAYCDESGRTLADYPRPSVAVDTAVLTVEDGRLCVLLVRGPDGCEGLPGTFLHPGETLADASLRALRDKAQVEGLAPHQLKVFDDPDRDSRGWVLSVAHLDAVRADLIPLTDRSDLVPVDECPPLAYDHTAIIAHAAAVLRDGYRRLPDPWRLLEPSEEGVTIRDLRLLHEQVLGERLVPDTFRRTMLPGLRGTGRVRRGTRGKPAELYRIDRR</sequence>
<evidence type="ECO:0000259" key="1">
    <source>
        <dbReference type="Pfam" id="PF00293"/>
    </source>
</evidence>
<keyword evidence="3" id="KW-0808">Transferase</keyword>
<dbReference type="CDD" id="cd18873">
    <property type="entry name" value="NUDIX_NadM_like"/>
    <property type="match status" value="1"/>
</dbReference>
<organism evidence="3 4">
    <name type="scientific">Acidipropionibacterium jensenii</name>
    <dbReference type="NCBI Taxonomy" id="1749"/>
    <lineage>
        <taxon>Bacteria</taxon>
        <taxon>Bacillati</taxon>
        <taxon>Actinomycetota</taxon>
        <taxon>Actinomycetes</taxon>
        <taxon>Propionibacteriales</taxon>
        <taxon>Propionibacteriaceae</taxon>
        <taxon>Acidipropionibacterium</taxon>
    </lineage>
</organism>